<organism evidence="2 3">
    <name type="scientific">Trypanosoma rangeli</name>
    <dbReference type="NCBI Taxonomy" id="5698"/>
    <lineage>
        <taxon>Eukaryota</taxon>
        <taxon>Discoba</taxon>
        <taxon>Euglenozoa</taxon>
        <taxon>Kinetoplastea</taxon>
        <taxon>Metakinetoplastina</taxon>
        <taxon>Trypanosomatida</taxon>
        <taxon>Trypanosomatidae</taxon>
        <taxon>Trypanosoma</taxon>
        <taxon>Herpetosoma</taxon>
    </lineage>
</organism>
<dbReference type="AlphaFoldDB" id="A0A3R7KA54"/>
<feature type="compositionally biased region" description="Polar residues" evidence="1">
    <location>
        <begin position="155"/>
        <end position="164"/>
    </location>
</feature>
<comment type="caution">
    <text evidence="2">The sequence shown here is derived from an EMBL/GenBank/DDBJ whole genome shotgun (WGS) entry which is preliminary data.</text>
</comment>
<dbReference type="OMA" id="CCAIANV"/>
<name>A0A3R7KA54_TRYRA</name>
<proteinExistence type="predicted"/>
<dbReference type="RefSeq" id="XP_029236927.1">
    <property type="nucleotide sequence ID" value="XM_029383214.1"/>
</dbReference>
<evidence type="ECO:0000313" key="3">
    <source>
        <dbReference type="Proteomes" id="UP000283634"/>
    </source>
</evidence>
<feature type="region of interest" description="Disordered" evidence="1">
    <location>
        <begin position="155"/>
        <end position="184"/>
    </location>
</feature>
<sequence length="222" mass="24040">MEGRGLGPTTDVTVNVSGTVTLPLHLQALESLEDPVLQTEIMQEAARLAIAEKLGSFDNMHVTAVHKCGNPICEARLDFAELCCAIANVQHAYEHTMAHLLQIQQIVEKRGKQTEEEKMSKEEEAGTENVLADIRQVLRRALEGPGEAPFASAIRASTRTNTAAENEARSDDDNDDGAGFYSGVCDPEADGYVPLLDHHDTASEEEVEATGVNLTDTVAVER</sequence>
<keyword evidence="3" id="KW-1185">Reference proteome</keyword>
<dbReference type="GeneID" id="40330299"/>
<evidence type="ECO:0000313" key="2">
    <source>
        <dbReference type="EMBL" id="RNF02460.1"/>
    </source>
</evidence>
<evidence type="ECO:0000256" key="1">
    <source>
        <dbReference type="SAM" id="MobiDB-lite"/>
    </source>
</evidence>
<gene>
    <name evidence="2" type="ORF">TraAM80_06366</name>
</gene>
<protein>
    <submittedName>
        <fullName evidence="2">Uncharacterized protein</fullName>
    </submittedName>
</protein>
<dbReference type="EMBL" id="MKGL01000231">
    <property type="protein sequence ID" value="RNF02460.1"/>
    <property type="molecule type" value="Genomic_DNA"/>
</dbReference>
<reference evidence="2 3" key="1">
    <citation type="journal article" date="2018" name="BMC Genomics">
        <title>Genomic comparison of Trypanosoma conorhini and Trypanosoma rangeli to Trypanosoma cruzi strains of high and low virulence.</title>
        <authorList>
            <person name="Bradwell K.R."/>
            <person name="Koparde V.N."/>
            <person name="Matveyev A.V."/>
            <person name="Serrano M.G."/>
            <person name="Alves J.M."/>
            <person name="Parikh H."/>
            <person name="Huang B."/>
            <person name="Lee V."/>
            <person name="Espinosa-Alvarez O."/>
            <person name="Ortiz P.A."/>
            <person name="Costa-Martins A.G."/>
            <person name="Teixeira M.M."/>
            <person name="Buck G.A."/>
        </authorList>
    </citation>
    <scope>NUCLEOTIDE SEQUENCE [LARGE SCALE GENOMIC DNA]</scope>
    <source>
        <strain evidence="2 3">AM80</strain>
    </source>
</reference>
<accession>A0A3R7KA54</accession>
<dbReference type="OrthoDB" id="267473at2759"/>
<dbReference type="Proteomes" id="UP000283634">
    <property type="component" value="Unassembled WGS sequence"/>
</dbReference>